<name>M3EM34_9ACTN</name>
<reference evidence="2" key="1">
    <citation type="journal article" date="2013" name="Genome Announc.">
        <title>Draft Genome Sequence of Streptomyces bottropensis ATCC 25435, a Bottromycin-Producing Actinomycete.</title>
        <authorList>
            <person name="Zhang H."/>
            <person name="Zhou W."/>
            <person name="Zhuang Y."/>
            <person name="Liang X."/>
            <person name="Liu T."/>
        </authorList>
    </citation>
    <scope>NUCLEOTIDE SEQUENCE [LARGE SCALE GENOMIC DNA]</scope>
    <source>
        <strain evidence="2">ATCC 25435</strain>
    </source>
</reference>
<accession>M3EM34</accession>
<dbReference type="Pfam" id="PF12900">
    <property type="entry name" value="Pyridox_ox_2"/>
    <property type="match status" value="1"/>
</dbReference>
<dbReference type="InterPro" id="IPR024747">
    <property type="entry name" value="Pyridox_Oxase-rel"/>
</dbReference>
<dbReference type="Proteomes" id="UP000030760">
    <property type="component" value="Unassembled WGS sequence"/>
</dbReference>
<dbReference type="SUPFAM" id="SSF50475">
    <property type="entry name" value="FMN-binding split barrel"/>
    <property type="match status" value="1"/>
</dbReference>
<dbReference type="AlphaFoldDB" id="M3EM34"/>
<gene>
    <name evidence="1" type="ORF">SBD_0183</name>
</gene>
<proteinExistence type="predicted"/>
<dbReference type="Gene3D" id="2.30.110.10">
    <property type="entry name" value="Electron Transport, Fmn-binding Protein, Chain A"/>
    <property type="match status" value="1"/>
</dbReference>
<organism evidence="1 2">
    <name type="scientific">Streptomyces bottropensis ATCC 25435</name>
    <dbReference type="NCBI Taxonomy" id="1054862"/>
    <lineage>
        <taxon>Bacteria</taxon>
        <taxon>Bacillati</taxon>
        <taxon>Actinomycetota</taxon>
        <taxon>Actinomycetes</taxon>
        <taxon>Kitasatosporales</taxon>
        <taxon>Streptomycetaceae</taxon>
        <taxon>Streptomyces</taxon>
    </lineage>
</organism>
<dbReference type="EMBL" id="KB405056">
    <property type="protein sequence ID" value="EMF57511.1"/>
    <property type="molecule type" value="Genomic_DNA"/>
</dbReference>
<protein>
    <recommendedName>
        <fullName evidence="3">Pyridoxamine 5'-phosphate oxidase putative domain-containing protein</fullName>
    </recommendedName>
</protein>
<dbReference type="InterPro" id="IPR012349">
    <property type="entry name" value="Split_barrel_FMN-bd"/>
</dbReference>
<evidence type="ECO:0000313" key="1">
    <source>
        <dbReference type="EMBL" id="EMF57511.1"/>
    </source>
</evidence>
<sequence>MRDLRAFEWPGRPGHVHAWRRRQRPNDPTTIRIPAMAGDDVPTPLAGVHRSVELDRAEALRLLGTVSLGRIVFTRNALPTIRPVNHVLVDGEIVIRTHGDAALTRYTRRTGGEGAVVAYEADALDPDTHLGWSVVVTGYARLVTDPRELARYRALLRPWETQRMDHAVRIRPDLVTGLRLTDEAPASSG</sequence>
<evidence type="ECO:0000313" key="2">
    <source>
        <dbReference type="Proteomes" id="UP000030760"/>
    </source>
</evidence>
<evidence type="ECO:0008006" key="3">
    <source>
        <dbReference type="Google" id="ProtNLM"/>
    </source>
</evidence>